<dbReference type="InterPro" id="IPR035706">
    <property type="entry name" value="AAA_9"/>
</dbReference>
<dbReference type="InterPro" id="IPR026983">
    <property type="entry name" value="DHC"/>
</dbReference>
<keyword evidence="1" id="KW-0175">Coiled coil</keyword>
<dbReference type="PANTHER" id="PTHR45703">
    <property type="entry name" value="DYNEIN HEAVY CHAIN"/>
    <property type="match status" value="1"/>
</dbReference>
<reference evidence="4" key="1">
    <citation type="submission" date="2025-08" db="UniProtKB">
        <authorList>
            <consortium name="Ensembl"/>
        </authorList>
    </citation>
    <scope>IDENTIFICATION</scope>
</reference>
<dbReference type="PANTHER" id="PTHR45703:SF4">
    <property type="entry name" value="DYNEIN AXONEMAL HEAVY CHAIN 17"/>
    <property type="match status" value="1"/>
</dbReference>
<evidence type="ECO:0000313" key="4">
    <source>
        <dbReference type="Ensembl" id="ENSJHYP00000016744.1"/>
    </source>
</evidence>
<evidence type="ECO:0000313" key="5">
    <source>
        <dbReference type="Proteomes" id="UP000694408"/>
    </source>
</evidence>
<feature type="coiled-coil region" evidence="1">
    <location>
        <begin position="68"/>
        <end position="149"/>
    </location>
</feature>
<proteinExistence type="predicted"/>
<evidence type="ECO:0000259" key="2">
    <source>
        <dbReference type="Pfam" id="PF12777"/>
    </source>
</evidence>
<sequence length="400" mass="44941">DKREKGSTECYTLDCAAAESKVTKFLSIQHRPVFIYSFLFKTRRYNYTTPKSFLEQIKLYQSLLLSKDRELKAKMERLENGLEKLKSTSAQAKLAAQEVELKQKNEDADKLIQVVGVETEKVSRKKAVADEEERKVALIAQEVEQKQKDCEEDLAKAEPALAAAQFNKESIHENCLKALQPYLQDPSFNPEFVATKSAAAAGLCSWVLNIERFHRVFCEVQPKRQALDRANAELAITAAPLAGSYKTACFRGSLLSVGGLASENVRWAEAVKDFKQQQNTLCGDVLLVTAFVSYLGYFTRKYRQELLDGIWRPYLHQLKVSPDCSEKPLLLGLMWPQILAAVAAWRNQGLPADRTSSQNAAILSSCQRWPLLVDPQLQGSKWIKNTHGDALRVIQAGQKG</sequence>
<evidence type="ECO:0000256" key="1">
    <source>
        <dbReference type="SAM" id="Coils"/>
    </source>
</evidence>
<feature type="domain" description="Dynein heavy chain coiled coil stalk" evidence="2">
    <location>
        <begin position="257"/>
        <end position="315"/>
    </location>
</feature>
<keyword evidence="5" id="KW-1185">Reference proteome</keyword>
<feature type="domain" description="Dynein heavy chain coiled coil stalk" evidence="2">
    <location>
        <begin position="76"/>
        <end position="165"/>
    </location>
</feature>
<dbReference type="InterPro" id="IPR027417">
    <property type="entry name" value="P-loop_NTPase"/>
</dbReference>
<dbReference type="Gene3D" id="1.20.920.20">
    <property type="match status" value="2"/>
</dbReference>
<evidence type="ECO:0008006" key="6">
    <source>
        <dbReference type="Google" id="ProtNLM"/>
    </source>
</evidence>
<dbReference type="Gene3D" id="1.20.920.60">
    <property type="match status" value="1"/>
</dbReference>
<dbReference type="OMA" id="MEMINGD"/>
<feature type="domain" description="Dynein heavy chain ATP-binding dynein motor region" evidence="3">
    <location>
        <begin position="344"/>
        <end position="398"/>
    </location>
</feature>
<dbReference type="GO" id="GO:0051959">
    <property type="term" value="F:dynein light intermediate chain binding"/>
    <property type="evidence" value="ECO:0007669"/>
    <property type="project" value="InterPro"/>
</dbReference>
<dbReference type="Gene3D" id="3.40.50.300">
    <property type="entry name" value="P-loop containing nucleotide triphosphate hydrolases"/>
    <property type="match status" value="1"/>
</dbReference>
<dbReference type="Pfam" id="PF12781">
    <property type="entry name" value="AAA_9"/>
    <property type="match status" value="1"/>
</dbReference>
<dbReference type="GO" id="GO:0030286">
    <property type="term" value="C:dynein complex"/>
    <property type="evidence" value="ECO:0007669"/>
    <property type="project" value="InterPro"/>
</dbReference>
<dbReference type="Ensembl" id="ENSJHYT00000020172.1">
    <property type="protein sequence ID" value="ENSJHYP00000016744.1"/>
    <property type="gene ID" value="ENSJHYG00000012768.1"/>
</dbReference>
<dbReference type="Proteomes" id="UP000694408">
    <property type="component" value="Unplaced"/>
</dbReference>
<organism evidence="4 5">
    <name type="scientific">Junco hyemalis</name>
    <name type="common">Dark-eyed junco</name>
    <dbReference type="NCBI Taxonomy" id="40217"/>
    <lineage>
        <taxon>Eukaryota</taxon>
        <taxon>Metazoa</taxon>
        <taxon>Chordata</taxon>
        <taxon>Craniata</taxon>
        <taxon>Vertebrata</taxon>
        <taxon>Euteleostomi</taxon>
        <taxon>Archelosauria</taxon>
        <taxon>Archosauria</taxon>
        <taxon>Dinosauria</taxon>
        <taxon>Saurischia</taxon>
        <taxon>Theropoda</taxon>
        <taxon>Coelurosauria</taxon>
        <taxon>Aves</taxon>
        <taxon>Neognathae</taxon>
        <taxon>Neoaves</taxon>
        <taxon>Telluraves</taxon>
        <taxon>Australaves</taxon>
        <taxon>Passeriformes</taxon>
        <taxon>Passerellidae</taxon>
        <taxon>Junco</taxon>
    </lineage>
</organism>
<accession>A0A8C5JB81</accession>
<protein>
    <recommendedName>
        <fullName evidence="6">Dynein heavy chain coiled coil stalk domain-containing protein</fullName>
    </recommendedName>
</protein>
<name>A0A8C5JB81_JUNHY</name>
<dbReference type="Pfam" id="PF12777">
    <property type="entry name" value="MT"/>
    <property type="match status" value="2"/>
</dbReference>
<evidence type="ECO:0000259" key="3">
    <source>
        <dbReference type="Pfam" id="PF12781"/>
    </source>
</evidence>
<dbReference type="InterPro" id="IPR024743">
    <property type="entry name" value="Dynein_HC_stalk"/>
</dbReference>
<reference evidence="4" key="2">
    <citation type="submission" date="2025-09" db="UniProtKB">
        <authorList>
            <consortium name="Ensembl"/>
        </authorList>
    </citation>
    <scope>IDENTIFICATION</scope>
</reference>
<dbReference type="GO" id="GO:0007018">
    <property type="term" value="P:microtubule-based movement"/>
    <property type="evidence" value="ECO:0007669"/>
    <property type="project" value="InterPro"/>
</dbReference>
<dbReference type="GO" id="GO:0045505">
    <property type="term" value="F:dynein intermediate chain binding"/>
    <property type="evidence" value="ECO:0007669"/>
    <property type="project" value="InterPro"/>
</dbReference>
<dbReference type="AlphaFoldDB" id="A0A8C5JB81"/>